<reference evidence="1" key="1">
    <citation type="submission" date="2019-11" db="EMBL/GenBank/DDBJ databases">
        <title>Nori genome reveals adaptations in red seaweeds to the harsh intertidal environment.</title>
        <authorList>
            <person name="Wang D."/>
            <person name="Mao Y."/>
        </authorList>
    </citation>
    <scope>NUCLEOTIDE SEQUENCE</scope>
    <source>
        <tissue evidence="1">Gametophyte</tissue>
    </source>
</reference>
<gene>
    <name evidence="1" type="ORF">I4F81_008747</name>
</gene>
<keyword evidence="2" id="KW-1185">Reference proteome</keyword>
<organism evidence="1 2">
    <name type="scientific">Pyropia yezoensis</name>
    <name type="common">Susabi-nori</name>
    <name type="synonym">Porphyra yezoensis</name>
    <dbReference type="NCBI Taxonomy" id="2788"/>
    <lineage>
        <taxon>Eukaryota</taxon>
        <taxon>Rhodophyta</taxon>
        <taxon>Bangiophyceae</taxon>
        <taxon>Bangiales</taxon>
        <taxon>Bangiaceae</taxon>
        <taxon>Pyropia</taxon>
    </lineage>
</organism>
<comment type="caution">
    <text evidence="1">The sequence shown here is derived from an EMBL/GenBank/DDBJ whole genome shotgun (WGS) entry which is preliminary data.</text>
</comment>
<protein>
    <submittedName>
        <fullName evidence="1">Uncharacterized protein</fullName>
    </submittedName>
</protein>
<proteinExistence type="predicted"/>
<name>A0ACC3C7S2_PYRYE</name>
<evidence type="ECO:0000313" key="2">
    <source>
        <dbReference type="Proteomes" id="UP000798662"/>
    </source>
</evidence>
<sequence length="321" mass="32397">MSGTAGVPPTTGTPPTPTDETTALRARLAAAEEGLTQTRTDLATARADLAARDAATAAASDAVAAGGAPTGASGRGGAAADGGATAAAAAGAGGPLAPSTSAPGALGGGGTGPPRRGIPVGDAPLGGDALGDYVNIEDDGAASGAGDEWTGPQGDGGQAGARARGIRLGLDDAGAYDDGFDFYKSYTPVDFLQGFDIPRSVTRTDGMPMPFTPSDPVHTATFSVGSRDELEARHWYCALAWLEQLYNDSLTARHATGSTVDLLVEQLEYIVSATRRIYALGVSRYDCGSIDPQVGGQHVPCKGRQATSLIRSSPCIWVHIP</sequence>
<dbReference type="Proteomes" id="UP000798662">
    <property type="component" value="Chromosome 2"/>
</dbReference>
<evidence type="ECO:0000313" key="1">
    <source>
        <dbReference type="EMBL" id="KAK1866227.1"/>
    </source>
</evidence>
<accession>A0ACC3C7S2</accession>
<dbReference type="EMBL" id="CM020619">
    <property type="protein sequence ID" value="KAK1866227.1"/>
    <property type="molecule type" value="Genomic_DNA"/>
</dbReference>